<organism evidence="2 3">
    <name type="scientific">Neoaquamicrobium microcysteis</name>
    <dbReference type="NCBI Taxonomy" id="2682781"/>
    <lineage>
        <taxon>Bacteria</taxon>
        <taxon>Pseudomonadati</taxon>
        <taxon>Pseudomonadota</taxon>
        <taxon>Alphaproteobacteria</taxon>
        <taxon>Hyphomicrobiales</taxon>
        <taxon>Phyllobacteriaceae</taxon>
        <taxon>Neoaquamicrobium</taxon>
    </lineage>
</organism>
<protein>
    <submittedName>
        <fullName evidence="2">Helix-turn-helix domain-containing protein</fullName>
    </submittedName>
</protein>
<feature type="compositionally biased region" description="Basic and acidic residues" evidence="1">
    <location>
        <begin position="163"/>
        <end position="172"/>
    </location>
</feature>
<accession>A0A5D4GXU6</accession>
<evidence type="ECO:0000256" key="1">
    <source>
        <dbReference type="SAM" id="MobiDB-lite"/>
    </source>
</evidence>
<sequence>MRPRQANDLLFAYVTLAVAVPGLSPSARKVGALLLEHLNRKSGQCDPSIERMATVLGMGRTAVKDATAELCRGDDALFERVTHGGHNHRTAYIPRWEIFAELHGEYRARFKEGSAPSMGRKSGRSTANSIGRKSGSLWAGNPAVNRPEIRPQTYRTNLKNKPKQVEGSHEDEQIAAVSASPEGRNGLRKERHRAQVPMLLPVAGGKSASKADAAEAAHWRRVAAEIEQLPKHQREAAWLAAQEAKR</sequence>
<feature type="region of interest" description="Disordered" evidence="1">
    <location>
        <begin position="161"/>
        <end position="191"/>
    </location>
</feature>
<dbReference type="OrthoDB" id="8242438at2"/>
<dbReference type="RefSeq" id="WP_148915243.1">
    <property type="nucleotide sequence ID" value="NZ_VSZS01000063.1"/>
</dbReference>
<dbReference type="AlphaFoldDB" id="A0A5D4GXU6"/>
<proteinExistence type="predicted"/>
<comment type="caution">
    <text evidence="2">The sequence shown here is derived from an EMBL/GenBank/DDBJ whole genome shotgun (WGS) entry which is preliminary data.</text>
</comment>
<name>A0A5D4GXU6_9HYPH</name>
<dbReference type="EMBL" id="VSZS01000063">
    <property type="protein sequence ID" value="TYR32085.1"/>
    <property type="molecule type" value="Genomic_DNA"/>
</dbReference>
<gene>
    <name evidence="2" type="ORF">FY036_13450</name>
</gene>
<evidence type="ECO:0000313" key="2">
    <source>
        <dbReference type="EMBL" id="TYR32085.1"/>
    </source>
</evidence>
<reference evidence="2 3" key="1">
    <citation type="submission" date="2019-08" db="EMBL/GenBank/DDBJ databases">
        <authorList>
            <person name="Seo Y.L."/>
        </authorList>
    </citation>
    <scope>NUCLEOTIDE SEQUENCE [LARGE SCALE GENOMIC DNA]</scope>
    <source>
        <strain evidence="2 3">MaA-C15</strain>
    </source>
</reference>
<feature type="region of interest" description="Disordered" evidence="1">
    <location>
        <begin position="113"/>
        <end position="147"/>
    </location>
</feature>
<keyword evidence="3" id="KW-1185">Reference proteome</keyword>
<evidence type="ECO:0000313" key="3">
    <source>
        <dbReference type="Proteomes" id="UP000323258"/>
    </source>
</evidence>
<dbReference type="Proteomes" id="UP000323258">
    <property type="component" value="Unassembled WGS sequence"/>
</dbReference>
<reference evidence="2 3" key="2">
    <citation type="submission" date="2019-09" db="EMBL/GenBank/DDBJ databases">
        <title>Mesorhizobium sp. MaA-C15 isolated from Microcystis aeruginosa.</title>
        <authorList>
            <person name="Jeong S.E."/>
            <person name="Jin H.M."/>
            <person name="Jeon C.O."/>
        </authorList>
    </citation>
    <scope>NUCLEOTIDE SEQUENCE [LARGE SCALE GENOMIC DNA]</scope>
    <source>
        <strain evidence="2 3">MaA-C15</strain>
    </source>
</reference>